<dbReference type="OrthoDB" id="9147113at2"/>
<gene>
    <name evidence="2" type="ORF">SAMN04488005_1272</name>
</gene>
<dbReference type="Pfam" id="PF11329">
    <property type="entry name" value="DUF3131"/>
    <property type="match status" value="1"/>
</dbReference>
<dbReference type="EMBL" id="FOYP01000001">
    <property type="protein sequence ID" value="SFR38727.1"/>
    <property type="molecule type" value="Genomic_DNA"/>
</dbReference>
<name>A0A1I6G9I0_9RHOB</name>
<protein>
    <recommendedName>
        <fullName evidence="1">DUF3131 domain-containing protein</fullName>
    </recommendedName>
</protein>
<evidence type="ECO:0000313" key="2">
    <source>
        <dbReference type="EMBL" id="SFR38727.1"/>
    </source>
</evidence>
<keyword evidence="3" id="KW-1185">Reference proteome</keyword>
<dbReference type="PROSITE" id="PS51257">
    <property type="entry name" value="PROKAR_LIPOPROTEIN"/>
    <property type="match status" value="1"/>
</dbReference>
<sequence>MSFKSNLIKARSHIIFLVALGCGLTLVTTIDNRSASAGDPQSGGQMAQFEHITPLPLAITGTSTSEDLDHARIAWRYFENNTDTTTGLVNSTDNYPSTTMWETGSYFVATIAANRLGVIDEGEAVARIGTALDTLNTMRLFDDTLPNKAYNVRTGELVNYANQPVERGLGWSALDIARMVAALAHVEANYPELAPKTSRLIERWNLASMVENGQLIGGNMIDGNLRRDQEGRVGYEQYAAKAMMLFGFDTYNAYDAQSHLMVQQVESHPIPVDTRLHRQTTPAFTVSEPYLFDGLEFGFDARSHRFATAIYSAQETRYRETGILTAVSESHIDVAPYFIYSSVWGGGAPWAVMTFSGDRMDSRRTVTTKVAFAWDALFGTDYTRELVAAVSPLGDPERGFPEGIYEADGSTNSSVTVNTNAVVLAALAFRAHGPLIRTSE</sequence>
<organism evidence="2 3">
    <name type="scientific">Yoonia tamlensis</name>
    <dbReference type="NCBI Taxonomy" id="390270"/>
    <lineage>
        <taxon>Bacteria</taxon>
        <taxon>Pseudomonadati</taxon>
        <taxon>Pseudomonadota</taxon>
        <taxon>Alphaproteobacteria</taxon>
        <taxon>Rhodobacterales</taxon>
        <taxon>Paracoccaceae</taxon>
        <taxon>Yoonia</taxon>
    </lineage>
</organism>
<accession>A0A1I6G9I0</accession>
<dbReference type="InterPro" id="IPR021478">
    <property type="entry name" value="DUF3131"/>
</dbReference>
<evidence type="ECO:0000313" key="3">
    <source>
        <dbReference type="Proteomes" id="UP000199478"/>
    </source>
</evidence>
<feature type="domain" description="DUF3131" evidence="1">
    <location>
        <begin position="70"/>
        <end position="433"/>
    </location>
</feature>
<evidence type="ECO:0000259" key="1">
    <source>
        <dbReference type="Pfam" id="PF11329"/>
    </source>
</evidence>
<dbReference type="Gene3D" id="1.50.10.140">
    <property type="match status" value="1"/>
</dbReference>
<dbReference type="AlphaFoldDB" id="A0A1I6G9I0"/>
<reference evidence="3" key="1">
    <citation type="submission" date="2016-10" db="EMBL/GenBank/DDBJ databases">
        <authorList>
            <person name="Varghese N."/>
            <person name="Submissions S."/>
        </authorList>
    </citation>
    <scope>NUCLEOTIDE SEQUENCE [LARGE SCALE GENOMIC DNA]</scope>
    <source>
        <strain evidence="3">DSM 26879</strain>
    </source>
</reference>
<proteinExistence type="predicted"/>
<dbReference type="STRING" id="390270.SAMN04488005_1272"/>
<dbReference type="RefSeq" id="WP_090197796.1">
    <property type="nucleotide sequence ID" value="NZ_FOYP01000001.1"/>
</dbReference>
<dbReference type="Proteomes" id="UP000199478">
    <property type="component" value="Unassembled WGS sequence"/>
</dbReference>